<sequence>MVRSPRSRGPSVKASKYAELDDSCYVPSGAGGARGSSGRMTVNLERTEMARKFNDDEAEKRKRRKSAKLLGQQSTLFDGLTDLRPAMNGLNTGKQTVQLNSVVPAGPIINVPKDVMNSNLRSG</sequence>
<proteinExistence type="predicted"/>
<name>A0ACB6Z044_THEGA</name>
<comment type="caution">
    <text evidence="1">The sequence shown here is derived from an EMBL/GenBank/DDBJ whole genome shotgun (WGS) entry which is preliminary data.</text>
</comment>
<dbReference type="Proteomes" id="UP000886501">
    <property type="component" value="Unassembled WGS sequence"/>
</dbReference>
<dbReference type="EMBL" id="MU118444">
    <property type="protein sequence ID" value="KAF9642496.1"/>
    <property type="molecule type" value="Genomic_DNA"/>
</dbReference>
<accession>A0ACB6Z044</accession>
<organism evidence="1 2">
    <name type="scientific">Thelephora ganbajun</name>
    <name type="common">Ganba fungus</name>
    <dbReference type="NCBI Taxonomy" id="370292"/>
    <lineage>
        <taxon>Eukaryota</taxon>
        <taxon>Fungi</taxon>
        <taxon>Dikarya</taxon>
        <taxon>Basidiomycota</taxon>
        <taxon>Agaricomycotina</taxon>
        <taxon>Agaricomycetes</taxon>
        <taxon>Thelephorales</taxon>
        <taxon>Thelephoraceae</taxon>
        <taxon>Thelephora</taxon>
    </lineage>
</organism>
<protein>
    <submittedName>
        <fullName evidence="1">Uncharacterized protein</fullName>
    </submittedName>
</protein>
<evidence type="ECO:0000313" key="2">
    <source>
        <dbReference type="Proteomes" id="UP000886501"/>
    </source>
</evidence>
<reference evidence="1" key="2">
    <citation type="journal article" date="2020" name="Nat. Commun.">
        <title>Large-scale genome sequencing of mycorrhizal fungi provides insights into the early evolution of symbiotic traits.</title>
        <authorList>
            <person name="Miyauchi S."/>
            <person name="Kiss E."/>
            <person name="Kuo A."/>
            <person name="Drula E."/>
            <person name="Kohler A."/>
            <person name="Sanchez-Garcia M."/>
            <person name="Morin E."/>
            <person name="Andreopoulos B."/>
            <person name="Barry K.W."/>
            <person name="Bonito G."/>
            <person name="Buee M."/>
            <person name="Carver A."/>
            <person name="Chen C."/>
            <person name="Cichocki N."/>
            <person name="Clum A."/>
            <person name="Culley D."/>
            <person name="Crous P.W."/>
            <person name="Fauchery L."/>
            <person name="Girlanda M."/>
            <person name="Hayes R.D."/>
            <person name="Keri Z."/>
            <person name="LaButti K."/>
            <person name="Lipzen A."/>
            <person name="Lombard V."/>
            <person name="Magnuson J."/>
            <person name="Maillard F."/>
            <person name="Murat C."/>
            <person name="Nolan M."/>
            <person name="Ohm R.A."/>
            <person name="Pangilinan J."/>
            <person name="Pereira M.F."/>
            <person name="Perotto S."/>
            <person name="Peter M."/>
            <person name="Pfister S."/>
            <person name="Riley R."/>
            <person name="Sitrit Y."/>
            <person name="Stielow J.B."/>
            <person name="Szollosi G."/>
            <person name="Zifcakova L."/>
            <person name="Stursova M."/>
            <person name="Spatafora J.W."/>
            <person name="Tedersoo L."/>
            <person name="Vaario L.M."/>
            <person name="Yamada A."/>
            <person name="Yan M."/>
            <person name="Wang P."/>
            <person name="Xu J."/>
            <person name="Bruns T."/>
            <person name="Baldrian P."/>
            <person name="Vilgalys R."/>
            <person name="Dunand C."/>
            <person name="Henrissat B."/>
            <person name="Grigoriev I.V."/>
            <person name="Hibbett D."/>
            <person name="Nagy L.G."/>
            <person name="Martin F.M."/>
        </authorList>
    </citation>
    <scope>NUCLEOTIDE SEQUENCE</scope>
    <source>
        <strain evidence="1">P2</strain>
    </source>
</reference>
<evidence type="ECO:0000313" key="1">
    <source>
        <dbReference type="EMBL" id="KAF9642496.1"/>
    </source>
</evidence>
<reference evidence="1" key="1">
    <citation type="submission" date="2019-10" db="EMBL/GenBank/DDBJ databases">
        <authorList>
            <consortium name="DOE Joint Genome Institute"/>
            <person name="Kuo A."/>
            <person name="Miyauchi S."/>
            <person name="Kiss E."/>
            <person name="Drula E."/>
            <person name="Kohler A."/>
            <person name="Sanchez-Garcia M."/>
            <person name="Andreopoulos B."/>
            <person name="Barry K.W."/>
            <person name="Bonito G."/>
            <person name="Buee M."/>
            <person name="Carver A."/>
            <person name="Chen C."/>
            <person name="Cichocki N."/>
            <person name="Clum A."/>
            <person name="Culley D."/>
            <person name="Crous P.W."/>
            <person name="Fauchery L."/>
            <person name="Girlanda M."/>
            <person name="Hayes R."/>
            <person name="Keri Z."/>
            <person name="Labutti K."/>
            <person name="Lipzen A."/>
            <person name="Lombard V."/>
            <person name="Magnuson J."/>
            <person name="Maillard F."/>
            <person name="Morin E."/>
            <person name="Murat C."/>
            <person name="Nolan M."/>
            <person name="Ohm R."/>
            <person name="Pangilinan J."/>
            <person name="Pereira M."/>
            <person name="Perotto S."/>
            <person name="Peter M."/>
            <person name="Riley R."/>
            <person name="Sitrit Y."/>
            <person name="Stielow B."/>
            <person name="Szollosi G."/>
            <person name="Zifcakova L."/>
            <person name="Stursova M."/>
            <person name="Spatafora J.W."/>
            <person name="Tedersoo L."/>
            <person name="Vaario L.-M."/>
            <person name="Yamada A."/>
            <person name="Yan M."/>
            <person name="Wang P."/>
            <person name="Xu J."/>
            <person name="Bruns T."/>
            <person name="Baldrian P."/>
            <person name="Vilgalys R."/>
            <person name="Henrissat B."/>
            <person name="Grigoriev I.V."/>
            <person name="Hibbett D."/>
            <person name="Nagy L.G."/>
            <person name="Martin F.M."/>
        </authorList>
    </citation>
    <scope>NUCLEOTIDE SEQUENCE</scope>
    <source>
        <strain evidence="1">P2</strain>
    </source>
</reference>
<gene>
    <name evidence="1" type="ORF">BDM02DRAFT_2078054</name>
</gene>
<keyword evidence="2" id="KW-1185">Reference proteome</keyword>